<feature type="region of interest" description="Disordered" evidence="2">
    <location>
        <begin position="1042"/>
        <end position="1079"/>
    </location>
</feature>
<feature type="coiled-coil region" evidence="1">
    <location>
        <begin position="447"/>
        <end position="481"/>
    </location>
</feature>
<evidence type="ECO:0000313" key="4">
    <source>
        <dbReference type="Proteomes" id="UP001150217"/>
    </source>
</evidence>
<gene>
    <name evidence="3" type="ORF">C8R41DRAFT_914730</name>
</gene>
<keyword evidence="4" id="KW-1185">Reference proteome</keyword>
<feature type="region of interest" description="Disordered" evidence="2">
    <location>
        <begin position="923"/>
        <end position="1030"/>
    </location>
</feature>
<comment type="caution">
    <text evidence="3">The sequence shown here is derived from an EMBL/GenBank/DDBJ whole genome shotgun (WGS) entry which is preliminary data.</text>
</comment>
<protein>
    <submittedName>
        <fullName evidence="3">Uncharacterized protein</fullName>
    </submittedName>
</protein>
<feature type="compositionally biased region" description="Polar residues" evidence="2">
    <location>
        <begin position="355"/>
        <end position="371"/>
    </location>
</feature>
<feature type="coiled-coil region" evidence="1">
    <location>
        <begin position="510"/>
        <end position="562"/>
    </location>
</feature>
<feature type="compositionally biased region" description="Acidic residues" evidence="2">
    <location>
        <begin position="963"/>
        <end position="974"/>
    </location>
</feature>
<feature type="region of interest" description="Disordered" evidence="2">
    <location>
        <begin position="161"/>
        <end position="186"/>
    </location>
</feature>
<name>A0ABQ8VU07_9AGAR</name>
<feature type="compositionally biased region" description="Acidic residues" evidence="2">
    <location>
        <begin position="650"/>
        <end position="679"/>
    </location>
</feature>
<evidence type="ECO:0000256" key="1">
    <source>
        <dbReference type="SAM" id="Coils"/>
    </source>
</evidence>
<feature type="compositionally biased region" description="Low complexity" evidence="2">
    <location>
        <begin position="995"/>
        <end position="1013"/>
    </location>
</feature>
<feature type="region of interest" description="Disordered" evidence="2">
    <location>
        <begin position="336"/>
        <end position="371"/>
    </location>
</feature>
<feature type="compositionally biased region" description="Polar residues" evidence="2">
    <location>
        <begin position="1015"/>
        <end position="1030"/>
    </location>
</feature>
<proteinExistence type="predicted"/>
<feature type="compositionally biased region" description="Acidic residues" evidence="2">
    <location>
        <begin position="923"/>
        <end position="935"/>
    </location>
</feature>
<organism evidence="3 4">
    <name type="scientific">Lentinula lateritia</name>
    <dbReference type="NCBI Taxonomy" id="40482"/>
    <lineage>
        <taxon>Eukaryota</taxon>
        <taxon>Fungi</taxon>
        <taxon>Dikarya</taxon>
        <taxon>Basidiomycota</taxon>
        <taxon>Agaricomycotina</taxon>
        <taxon>Agaricomycetes</taxon>
        <taxon>Agaricomycetidae</taxon>
        <taxon>Agaricales</taxon>
        <taxon>Marasmiineae</taxon>
        <taxon>Omphalotaceae</taxon>
        <taxon>Lentinula</taxon>
    </lineage>
</organism>
<sequence>MQTIDNAKDEIAAQLRFESFKLGKPLPASMTLHHQHKHSRSHSRNGSISSVASLPLTASKSTNSYDFAVLPTTNSMPVLSSKRNSHHRRRSSVSTRHESADIMGLPDLPASSSDDNIKDKDSVRRRALWALEGKQNDASFSKVEIPELSSPEVEKKMVDFSSKSFSTPPNPGYGKRESFKPSSSKDQLHTLVEEEEEEEDWDFQKSSLRKLPVSAVSLSNDDKLPITPVTPDDAFAKQIASRPRPVTLTLRPLSLTAGGLPTPSLTPSVRPGLRSLSLVPNDEQTTRNSFNDVSPTPHLRARPANLQISTSRGSVDETSCVIPIRRSSISYKSSAAAGLPTPEMTPTFSERRYSHNSLGSNTSVSGTSNDEDFLQSNASYSRHRPLSASEQHFLFKSHNALLSRIQDLEKALIVRRTSVSSVPGSRPLSSSFSVADSEDMSISSEPSDEMLRLVADLKAERDDLKRDVDGWRVRVGDLEKQIGLLGKRVEGERQEAWVARSRTNLLEAEKNTFAKECRQAKDEMARMEEEKNSEIAKLTAQIRTLEADKQRTIQENAHLSGECEYWKVEAARLSKMRKDEMVISTVRSSYDTENAPSAWHRGLHYDSVDSLESSTDVDFGSFDSDHGFGFSLKAVAEENEGDLDVHDSQIPEEDVEADYLSEEEDNGLAGYEDEEEEDFTFQSSGSSSSFGSIHEIPKPPSATHLQMDVLMPSSPAIRAPTLSSGSGSNTPSTLTPGSRSLTSSPVPSVASNIDAFKSTRVQATVASVHRSVGSLSKTWTFPRAQGASTSHDPRNDVDKFFDCLEDSETDSTGSRSPVSPSIYTYEHNKGLFAKGLEAFDDNEAMPFALPPNIISMVVEEQDSPQSLPVVIEEEEVEDDDEQTRVDDDDDIFGDNAGIKITLTPAAEDDNDEYLSSHIEYSYDEETDAEETDETAQQDRTVNVQDTKIHPRFNSTRKPVPVFEESDEGNDDDVPFEFGQPLRSSTPPHDLAMTTPPRSSVRISSPSPSSIPRPTLSFNTSTSSPNVLESSPTITLSKLPVRPTSSFVTPPTKRGGAMSSFIPLPITSSSPMRKQPSVRERPLVASFIRQPVRRPLMAANSTTSTSRAGHNDSNGSAIQSSFNFVNSSFGGAIVTNDPPRFSLNRSVPDSDHSFFTSPSFSSSQSYSGSFQTDIDGSHGFVPISTLVSTSTATNPVQPISTDEKTLQSSFSSPSLSSIMSSPKLSFQVIAGFIPRPWTARTSVSNVDQGDALQRVDLATTPADAKFKSYVSKQKQLERLKLRLQHEGSRTQCSFNDVCQKCDGAVVYL</sequence>
<feature type="compositionally biased region" description="Low complexity" evidence="2">
    <location>
        <begin position="683"/>
        <end position="692"/>
    </location>
</feature>
<feature type="compositionally biased region" description="Polar residues" evidence="2">
    <location>
        <begin position="721"/>
        <end position="747"/>
    </location>
</feature>
<feature type="region of interest" description="Disordered" evidence="2">
    <location>
        <begin position="715"/>
        <end position="747"/>
    </location>
</feature>
<accession>A0ABQ8VU07</accession>
<evidence type="ECO:0000313" key="3">
    <source>
        <dbReference type="EMBL" id="KAJ4499858.1"/>
    </source>
</evidence>
<dbReference type="Proteomes" id="UP001150217">
    <property type="component" value="Unassembled WGS sequence"/>
</dbReference>
<reference evidence="3" key="1">
    <citation type="submission" date="2022-08" db="EMBL/GenBank/DDBJ databases">
        <title>A Global Phylogenomic Analysis of the Shiitake Genus Lentinula.</title>
        <authorList>
            <consortium name="DOE Joint Genome Institute"/>
            <person name="Sierra-Patev S."/>
            <person name="Min B."/>
            <person name="Naranjo-Ortiz M."/>
            <person name="Looney B."/>
            <person name="Konkel Z."/>
            <person name="Slot J.C."/>
            <person name="Sakamoto Y."/>
            <person name="Steenwyk J.L."/>
            <person name="Rokas A."/>
            <person name="Carro J."/>
            <person name="Camarero S."/>
            <person name="Ferreira P."/>
            <person name="Molpeceres G."/>
            <person name="Ruiz-Duenas F.J."/>
            <person name="Serrano A."/>
            <person name="Henrissat B."/>
            <person name="Drula E."/>
            <person name="Hughes K.W."/>
            <person name="Mata J.L."/>
            <person name="Ishikawa N.K."/>
            <person name="Vargas-Isla R."/>
            <person name="Ushijima S."/>
            <person name="Smith C.A."/>
            <person name="Ahrendt S."/>
            <person name="Andreopoulos W."/>
            <person name="He G."/>
            <person name="Labutti K."/>
            <person name="Lipzen A."/>
            <person name="Ng V."/>
            <person name="Riley R."/>
            <person name="Sandor L."/>
            <person name="Barry K."/>
            <person name="Martinez A.T."/>
            <person name="Xiao Y."/>
            <person name="Gibbons J.G."/>
            <person name="Terashima K."/>
            <person name="Grigoriev I.V."/>
            <person name="Hibbett D.S."/>
        </authorList>
    </citation>
    <scope>NUCLEOTIDE SEQUENCE</scope>
    <source>
        <strain evidence="3">RHP3577 ss4</strain>
    </source>
</reference>
<feature type="region of interest" description="Disordered" evidence="2">
    <location>
        <begin position="76"/>
        <end position="119"/>
    </location>
</feature>
<dbReference type="EMBL" id="JANVFT010000008">
    <property type="protein sequence ID" value="KAJ4499858.1"/>
    <property type="molecule type" value="Genomic_DNA"/>
</dbReference>
<keyword evidence="1" id="KW-0175">Coiled coil</keyword>
<feature type="region of interest" description="Disordered" evidence="2">
    <location>
        <begin position="639"/>
        <end position="700"/>
    </location>
</feature>
<evidence type="ECO:0000256" key="2">
    <source>
        <dbReference type="SAM" id="MobiDB-lite"/>
    </source>
</evidence>